<dbReference type="Proteomes" id="UP000053477">
    <property type="component" value="Unassembled WGS sequence"/>
</dbReference>
<feature type="compositionally biased region" description="Basic and acidic residues" evidence="1">
    <location>
        <begin position="51"/>
        <end position="64"/>
    </location>
</feature>
<reference evidence="2 3" key="1">
    <citation type="submission" date="2015-04" db="EMBL/GenBank/DDBJ databases">
        <title>Complete genome sequence of Schizopora paradoxa KUC8140, a cosmopolitan wood degrader in East Asia.</title>
        <authorList>
            <consortium name="DOE Joint Genome Institute"/>
            <person name="Min B."/>
            <person name="Park H."/>
            <person name="Jang Y."/>
            <person name="Kim J.-J."/>
            <person name="Kim K.H."/>
            <person name="Pangilinan J."/>
            <person name="Lipzen A."/>
            <person name="Riley R."/>
            <person name="Grigoriev I.V."/>
            <person name="Spatafora J.W."/>
            <person name="Choi I.-G."/>
        </authorList>
    </citation>
    <scope>NUCLEOTIDE SEQUENCE [LARGE SCALE GENOMIC DNA]</scope>
    <source>
        <strain evidence="2 3">KUC8140</strain>
    </source>
</reference>
<proteinExistence type="predicted"/>
<accession>A0A0H2RK79</accession>
<protein>
    <submittedName>
        <fullName evidence="2">Uncharacterized protein</fullName>
    </submittedName>
</protein>
<feature type="region of interest" description="Disordered" evidence="1">
    <location>
        <begin position="86"/>
        <end position="147"/>
    </location>
</feature>
<keyword evidence="3" id="KW-1185">Reference proteome</keyword>
<feature type="compositionally biased region" description="Polar residues" evidence="1">
    <location>
        <begin position="23"/>
        <end position="50"/>
    </location>
</feature>
<feature type="region of interest" description="Disordered" evidence="1">
    <location>
        <begin position="15"/>
        <end position="64"/>
    </location>
</feature>
<gene>
    <name evidence="2" type="ORF">SCHPADRAFT_947114</name>
</gene>
<dbReference type="AlphaFoldDB" id="A0A0H2RK79"/>
<organism evidence="2 3">
    <name type="scientific">Schizopora paradoxa</name>
    <dbReference type="NCBI Taxonomy" id="27342"/>
    <lineage>
        <taxon>Eukaryota</taxon>
        <taxon>Fungi</taxon>
        <taxon>Dikarya</taxon>
        <taxon>Basidiomycota</taxon>
        <taxon>Agaricomycotina</taxon>
        <taxon>Agaricomycetes</taxon>
        <taxon>Hymenochaetales</taxon>
        <taxon>Schizoporaceae</taxon>
        <taxon>Schizopora</taxon>
    </lineage>
</organism>
<name>A0A0H2RK79_9AGAM</name>
<dbReference type="InParanoid" id="A0A0H2RK79"/>
<dbReference type="EMBL" id="KQ086346">
    <property type="protein sequence ID" value="KLO05201.1"/>
    <property type="molecule type" value="Genomic_DNA"/>
</dbReference>
<evidence type="ECO:0000313" key="3">
    <source>
        <dbReference type="Proteomes" id="UP000053477"/>
    </source>
</evidence>
<sequence length="265" mass="29586">MAWKVTAILLQTVDGDPRRATGNAPTSSQQRHLTNNVRGDVNDSSWTHDSPTLRRPDGAGLGLHHEMGTPRYVRRFELLTTTLTNSPDRWHHHRASHAQDGWGRPVTPRTRRPSTTHTKAPPTRKGSTTTSKEVPTLTLDPEMSRPGDETWLQVGEMLVSKRGKKDAAILLRQVMFLESHRRALVIRRDTSANPPYADNATSLRTGGATTMKHPETFRRKFCAVGLATSCRPLHLHCGFHGVPSPCICITNRRASVICRITRSVF</sequence>
<evidence type="ECO:0000313" key="2">
    <source>
        <dbReference type="EMBL" id="KLO05201.1"/>
    </source>
</evidence>
<evidence type="ECO:0000256" key="1">
    <source>
        <dbReference type="SAM" id="MobiDB-lite"/>
    </source>
</evidence>